<evidence type="ECO:0000313" key="1">
    <source>
        <dbReference type="Proteomes" id="UP000887576"/>
    </source>
</evidence>
<organism evidence="1 2">
    <name type="scientific">Panagrolaimus sp. JU765</name>
    <dbReference type="NCBI Taxonomy" id="591449"/>
    <lineage>
        <taxon>Eukaryota</taxon>
        <taxon>Metazoa</taxon>
        <taxon>Ecdysozoa</taxon>
        <taxon>Nematoda</taxon>
        <taxon>Chromadorea</taxon>
        <taxon>Rhabditida</taxon>
        <taxon>Tylenchina</taxon>
        <taxon>Panagrolaimomorpha</taxon>
        <taxon>Panagrolaimoidea</taxon>
        <taxon>Panagrolaimidae</taxon>
        <taxon>Panagrolaimus</taxon>
    </lineage>
</organism>
<sequence length="322" mass="37094">AITDIAISKFDRYSSLDTTTDIVFCVNGENIPAHKVFFYYRSPVFATMFDGPMAPKSENGEKPVIKIDDERISIENFKLFLGFLYTDKVDITGDNVFLLLNMAKLYDVESLVKLCEEFLLKNLTSENVVAIANSASVFPDSMIFKEAVEFLTKKTDLFTSSQKLLELNGDALLQVLKCEEGNFICHPDDLDESGKCFTCRKQASFPESQLFGMVLKWGKNQCMLQQLEKTLQNLKKNLEPFLPWIRFPTMTVEYLTTVVYPWKLLDSETMLHVIIDAQHFSKGEKSNESSFRKDERRAYMGVNVKPRDSFQRRRRLRSIIQD</sequence>
<reference evidence="2" key="1">
    <citation type="submission" date="2022-11" db="UniProtKB">
        <authorList>
            <consortium name="WormBaseParasite"/>
        </authorList>
    </citation>
    <scope>IDENTIFICATION</scope>
</reference>
<dbReference type="WBParaSite" id="JU765_v2.g14369.t1">
    <property type="protein sequence ID" value="JU765_v2.g14369.t1"/>
    <property type="gene ID" value="JU765_v2.g14369"/>
</dbReference>
<evidence type="ECO:0000313" key="2">
    <source>
        <dbReference type="WBParaSite" id="JU765_v2.g14369.t1"/>
    </source>
</evidence>
<proteinExistence type="predicted"/>
<protein>
    <submittedName>
        <fullName evidence="2">BTB domain-containing protein</fullName>
    </submittedName>
</protein>
<dbReference type="Proteomes" id="UP000887576">
    <property type="component" value="Unplaced"/>
</dbReference>
<accession>A0AC34Q9T7</accession>
<name>A0AC34Q9T7_9BILA</name>